<protein>
    <submittedName>
        <fullName evidence="3">Uncharacterized protein</fullName>
    </submittedName>
</protein>
<reference evidence="3" key="1">
    <citation type="journal article" date="2021" name="bioRxiv">
        <title>Whole Genome Assembly and Annotation of Northern Wild Rice, Zizania palustris L., Supports a Whole Genome Duplication in the Zizania Genus.</title>
        <authorList>
            <person name="Haas M."/>
            <person name="Kono T."/>
            <person name="Macchietto M."/>
            <person name="Millas R."/>
            <person name="McGilp L."/>
            <person name="Shao M."/>
            <person name="Duquette J."/>
            <person name="Hirsch C.N."/>
            <person name="Kimball J."/>
        </authorList>
    </citation>
    <scope>NUCLEOTIDE SEQUENCE</scope>
    <source>
        <tissue evidence="3">Fresh leaf tissue</tissue>
    </source>
</reference>
<evidence type="ECO:0000256" key="1">
    <source>
        <dbReference type="SAM" id="MobiDB-lite"/>
    </source>
</evidence>
<keyword evidence="4" id="KW-1185">Reference proteome</keyword>
<evidence type="ECO:0000256" key="2">
    <source>
        <dbReference type="SAM" id="SignalP"/>
    </source>
</evidence>
<organism evidence="3 4">
    <name type="scientific">Zizania palustris</name>
    <name type="common">Northern wild rice</name>
    <dbReference type="NCBI Taxonomy" id="103762"/>
    <lineage>
        <taxon>Eukaryota</taxon>
        <taxon>Viridiplantae</taxon>
        <taxon>Streptophyta</taxon>
        <taxon>Embryophyta</taxon>
        <taxon>Tracheophyta</taxon>
        <taxon>Spermatophyta</taxon>
        <taxon>Magnoliopsida</taxon>
        <taxon>Liliopsida</taxon>
        <taxon>Poales</taxon>
        <taxon>Poaceae</taxon>
        <taxon>BOP clade</taxon>
        <taxon>Oryzoideae</taxon>
        <taxon>Oryzeae</taxon>
        <taxon>Zizaniinae</taxon>
        <taxon>Zizania</taxon>
    </lineage>
</organism>
<proteinExistence type="predicted"/>
<keyword evidence="2" id="KW-0732">Signal</keyword>
<evidence type="ECO:0000313" key="3">
    <source>
        <dbReference type="EMBL" id="KAG8096437.1"/>
    </source>
</evidence>
<evidence type="ECO:0000313" key="4">
    <source>
        <dbReference type="Proteomes" id="UP000729402"/>
    </source>
</evidence>
<reference evidence="3" key="2">
    <citation type="submission" date="2021-02" db="EMBL/GenBank/DDBJ databases">
        <authorList>
            <person name="Kimball J.A."/>
            <person name="Haas M.W."/>
            <person name="Macchietto M."/>
            <person name="Kono T."/>
            <person name="Duquette J."/>
            <person name="Shao M."/>
        </authorList>
    </citation>
    <scope>NUCLEOTIDE SEQUENCE</scope>
    <source>
        <tissue evidence="3">Fresh leaf tissue</tissue>
    </source>
</reference>
<dbReference type="AlphaFoldDB" id="A0A8J5WWN4"/>
<gene>
    <name evidence="3" type="ORF">GUJ93_ZPchr0013g36126</name>
</gene>
<dbReference type="OrthoDB" id="653429at2759"/>
<feature type="chain" id="PRO_5035200668" evidence="2">
    <location>
        <begin position="23"/>
        <end position="199"/>
    </location>
</feature>
<accession>A0A8J5WWN4</accession>
<name>A0A8J5WWN4_ZIZPA</name>
<feature type="signal peptide" evidence="2">
    <location>
        <begin position="1"/>
        <end position="22"/>
    </location>
</feature>
<sequence length="199" mass="22120">MAVVMQIWGLFSWVSLWKGSWCCEDPLAAKDKRVHPVAKDKGPKPHAKHRSPPPANANTKRSKTKGQSMSKTNEHRYSPHGFLHLQPFLRGQAHKEIDKAQQNIVSEIKSIFSDLIASSLNTESPRDARRKRRAERPLGTSSPNIKWKSQTPREVSPAHIDGGDDGLEIIVEDSPQLSAGQSSFEQQEAAPAPADTYVQ</sequence>
<feature type="region of interest" description="Disordered" evidence="1">
    <location>
        <begin position="33"/>
        <end position="77"/>
    </location>
</feature>
<dbReference type="Proteomes" id="UP000729402">
    <property type="component" value="Unassembled WGS sequence"/>
</dbReference>
<feature type="compositionally biased region" description="Polar residues" evidence="1">
    <location>
        <begin position="139"/>
        <end position="153"/>
    </location>
</feature>
<dbReference type="EMBL" id="JAAALK010000079">
    <property type="protein sequence ID" value="KAG8096437.1"/>
    <property type="molecule type" value="Genomic_DNA"/>
</dbReference>
<feature type="region of interest" description="Disordered" evidence="1">
    <location>
        <begin position="122"/>
        <end position="199"/>
    </location>
</feature>
<comment type="caution">
    <text evidence="3">The sequence shown here is derived from an EMBL/GenBank/DDBJ whole genome shotgun (WGS) entry which is preliminary data.</text>
</comment>
<feature type="compositionally biased region" description="Polar residues" evidence="1">
    <location>
        <begin position="175"/>
        <end position="186"/>
    </location>
</feature>